<dbReference type="NCBIfam" id="TIGR00066">
    <property type="entry name" value="g_glut_trans"/>
    <property type="match status" value="1"/>
</dbReference>
<reference evidence="13 14" key="1">
    <citation type="submission" date="2017-01" db="EMBL/GenBank/DDBJ databases">
        <authorList>
            <person name="Mah S.A."/>
            <person name="Swanson W.J."/>
            <person name="Moy G.W."/>
            <person name="Vacquier V.D."/>
        </authorList>
    </citation>
    <scope>NUCLEOTIDE SEQUENCE [LARGE SCALE GENOMIC DNA]</scope>
    <source>
        <strain evidence="13 14">ATCC 29606</strain>
    </source>
</reference>
<dbReference type="PRINTS" id="PR01210">
    <property type="entry name" value="GGTRANSPTASE"/>
</dbReference>
<name>A0A1N6Q4M9_9PSED</name>
<dbReference type="RefSeq" id="WP_052199776.1">
    <property type="nucleotide sequence ID" value="NZ_FTMC01000003.1"/>
</dbReference>
<dbReference type="InterPro" id="IPR000101">
    <property type="entry name" value="GGT_peptidase"/>
</dbReference>
<comment type="similarity">
    <text evidence="3 11">Belongs to the gamma-glutamyltransferase family.</text>
</comment>
<keyword evidence="5 11" id="KW-0378">Hydrolase</keyword>
<dbReference type="PROSITE" id="PS00462">
    <property type="entry name" value="G_GLU_TRANSPEPTIDASE"/>
    <property type="match status" value="1"/>
</dbReference>
<comment type="PTM">
    <text evidence="11">Cleaved by autocatalysis into a large and a small subunit.</text>
</comment>
<comment type="subunit">
    <text evidence="11">This enzyme consists of two polypeptide chains, which are synthesized in precursor form from a single polypeptide.</text>
</comment>
<keyword evidence="7 11" id="KW-0012">Acyltransferase</keyword>
<feature type="binding site" evidence="10">
    <location>
        <begin position="433"/>
        <end position="434"/>
    </location>
    <ligand>
        <name>L-glutamate</name>
        <dbReference type="ChEBI" id="CHEBI:29985"/>
    </ligand>
</feature>
<feature type="chain" id="PRO_5010384986" description="Glutathione hydrolase proenzyme" evidence="12">
    <location>
        <begin position="23"/>
        <end position="569"/>
    </location>
</feature>
<evidence type="ECO:0000256" key="9">
    <source>
        <dbReference type="PIRSR" id="PIRSR600101-1"/>
    </source>
</evidence>
<keyword evidence="11" id="KW-0317">Glutathione biosynthesis</keyword>
<evidence type="ECO:0000256" key="11">
    <source>
        <dbReference type="RuleBase" id="RU368036"/>
    </source>
</evidence>
<dbReference type="SUPFAM" id="SSF56235">
    <property type="entry name" value="N-terminal nucleophile aminohydrolases (Ntn hydrolases)"/>
    <property type="match status" value="1"/>
</dbReference>
<feature type="active site" description="Nucleophile" evidence="9">
    <location>
        <position position="362"/>
    </location>
</feature>
<dbReference type="GO" id="GO:0006751">
    <property type="term" value="P:glutathione catabolic process"/>
    <property type="evidence" value="ECO:0007669"/>
    <property type="project" value="UniProtKB-UniRule"/>
</dbReference>
<sequence>MTRLVSFLLLSLSLFSISPLQAARLEAAAVAAPDRHSAEVAAQVLRRGGNAVDAAVATGFALAVTHPEAGNIGGGGFMTLVVDGQGYFLDYREMAPQGARRDMYLDESGEVVADLSTVGARAAGVPGTVMGLWEAHRRFGSLPWAELLTPAIVLARQGFIVDERQVAERDGAAKFFAGRTNFDRYFGGMQAGKRFVQEELAQTLERIADRGPEDFYRGRTAELLVAQMQRSDGLISATDLHAYRAIWREPLRFEWQGQVVYTAPPPSSGGIALAQLLGIKALRAQDFAGVPLNSARYVHLLAEIEKRVFADRADYLGDPDYFDVPTAQLTAPEYLQRRAAEIDPQRISPTEAVRPGLESPQTTHFSIIDADGNAVSNTYTLNLDFGNGLVVEGAGFLLNNEMDDFSAKPGVANAFGVIGSDANAIDAGKRMLSSMSPTILTRDSQVTLAVGTPGGSRIFTTVFQVLSNLYDHGLPLPEALKAQRVHHQLLPRDTIFLDPHSPLKGSAAQELRAMGYTLTEQGWPMGDVQAVQVIEGRPLPASDPRGRGQALVVEVNRAPKAESAAPAAL</sequence>
<keyword evidence="12" id="KW-0732">Signal</keyword>
<evidence type="ECO:0000256" key="8">
    <source>
        <dbReference type="ARBA" id="ARBA00047417"/>
    </source>
</evidence>
<dbReference type="EC" id="3.4.19.13" evidence="11"/>
<evidence type="ECO:0000256" key="7">
    <source>
        <dbReference type="ARBA" id="ARBA00023315"/>
    </source>
</evidence>
<evidence type="ECO:0000256" key="1">
    <source>
        <dbReference type="ARBA" id="ARBA00001049"/>
    </source>
</evidence>
<evidence type="ECO:0000313" key="14">
    <source>
        <dbReference type="Proteomes" id="UP000186079"/>
    </source>
</evidence>
<feature type="binding site" evidence="10">
    <location>
        <position position="92"/>
    </location>
    <ligand>
        <name>L-glutamate</name>
        <dbReference type="ChEBI" id="CHEBI:29985"/>
    </ligand>
</feature>
<comment type="catalytic activity">
    <reaction evidence="2 11">
        <text>glutathione + H2O = L-cysteinylglycine + L-glutamate</text>
        <dbReference type="Rhea" id="RHEA:28807"/>
        <dbReference type="ChEBI" id="CHEBI:15377"/>
        <dbReference type="ChEBI" id="CHEBI:29985"/>
        <dbReference type="ChEBI" id="CHEBI:57925"/>
        <dbReference type="ChEBI" id="CHEBI:61694"/>
        <dbReference type="EC" id="3.4.19.13"/>
    </reaction>
</comment>
<dbReference type="GO" id="GO:0036374">
    <property type="term" value="F:glutathione hydrolase activity"/>
    <property type="evidence" value="ECO:0007669"/>
    <property type="project" value="UniProtKB-UniRule"/>
</dbReference>
<dbReference type="EC" id="2.3.2.2" evidence="11"/>
<evidence type="ECO:0000313" key="13">
    <source>
        <dbReference type="EMBL" id="SIQ11419.1"/>
    </source>
</evidence>
<comment type="pathway">
    <text evidence="11">Sulfur metabolism; glutathione metabolism.</text>
</comment>
<evidence type="ECO:0000256" key="10">
    <source>
        <dbReference type="PIRSR" id="PIRSR600101-2"/>
    </source>
</evidence>
<feature type="binding site" evidence="10">
    <location>
        <position position="455"/>
    </location>
    <ligand>
        <name>L-glutamate</name>
        <dbReference type="ChEBI" id="CHEBI:29985"/>
    </ligand>
</feature>
<dbReference type="PANTHER" id="PTHR43199:SF1">
    <property type="entry name" value="GLUTATHIONE HYDROLASE PROENZYME"/>
    <property type="match status" value="1"/>
</dbReference>
<dbReference type="InterPro" id="IPR043137">
    <property type="entry name" value="GGT_ssub_C"/>
</dbReference>
<dbReference type="Proteomes" id="UP000186079">
    <property type="component" value="Unassembled WGS sequence"/>
</dbReference>
<dbReference type="GO" id="GO:0006750">
    <property type="term" value="P:glutathione biosynthetic process"/>
    <property type="evidence" value="ECO:0007669"/>
    <property type="project" value="UniProtKB-KW"/>
</dbReference>
<evidence type="ECO:0000256" key="4">
    <source>
        <dbReference type="ARBA" id="ARBA00022679"/>
    </source>
</evidence>
<dbReference type="AlphaFoldDB" id="A0A1N6Q4M9"/>
<evidence type="ECO:0000256" key="3">
    <source>
        <dbReference type="ARBA" id="ARBA00009381"/>
    </source>
</evidence>
<evidence type="ECO:0000256" key="12">
    <source>
        <dbReference type="SAM" id="SignalP"/>
    </source>
</evidence>
<dbReference type="EMBL" id="FTMC01000003">
    <property type="protein sequence ID" value="SIQ11419.1"/>
    <property type="molecule type" value="Genomic_DNA"/>
</dbReference>
<feature type="binding site" evidence="10">
    <location>
        <begin position="380"/>
        <end position="382"/>
    </location>
    <ligand>
        <name>L-glutamate</name>
        <dbReference type="ChEBI" id="CHEBI:29985"/>
    </ligand>
</feature>
<dbReference type="UniPathway" id="UPA00204"/>
<feature type="signal peptide" evidence="12">
    <location>
        <begin position="1"/>
        <end position="22"/>
    </location>
</feature>
<proteinExistence type="inferred from homology"/>
<comment type="catalytic activity">
    <reaction evidence="8 11">
        <text>an N-terminal (5-L-glutamyl)-[peptide] + an alpha-amino acid = 5-L-glutamyl amino acid + an N-terminal L-alpha-aminoacyl-[peptide]</text>
        <dbReference type="Rhea" id="RHEA:23904"/>
        <dbReference type="Rhea" id="RHEA-COMP:9780"/>
        <dbReference type="Rhea" id="RHEA-COMP:9795"/>
        <dbReference type="ChEBI" id="CHEBI:77644"/>
        <dbReference type="ChEBI" id="CHEBI:78597"/>
        <dbReference type="ChEBI" id="CHEBI:78599"/>
        <dbReference type="ChEBI" id="CHEBI:78608"/>
        <dbReference type="EC" id="2.3.2.2"/>
    </reaction>
</comment>
<dbReference type="Gene3D" id="3.60.20.40">
    <property type="match status" value="1"/>
</dbReference>
<protein>
    <recommendedName>
        <fullName evidence="11">Glutathione hydrolase proenzyme</fullName>
        <ecNumber evidence="11">2.3.2.2</ecNumber>
        <ecNumber evidence="11">3.4.19.13</ecNumber>
    </recommendedName>
    <component>
        <recommendedName>
            <fullName evidence="11">Glutathione hydrolase large chain</fullName>
        </recommendedName>
    </component>
    <component>
        <recommendedName>
            <fullName evidence="11">Glutathione hydrolase small chain</fullName>
        </recommendedName>
    </component>
</protein>
<dbReference type="InterPro" id="IPR043138">
    <property type="entry name" value="GGT_lsub"/>
</dbReference>
<gene>
    <name evidence="13" type="ORF">SAMN05421672_10361</name>
</gene>
<dbReference type="GO" id="GO:0103068">
    <property type="term" value="F:leukotriene C4 gamma-glutamyl transferase activity"/>
    <property type="evidence" value="ECO:0007669"/>
    <property type="project" value="UniProtKB-EC"/>
</dbReference>
<dbReference type="Pfam" id="PF01019">
    <property type="entry name" value="G_glu_transpept"/>
    <property type="match status" value="1"/>
</dbReference>
<comment type="catalytic activity">
    <reaction evidence="1 11">
        <text>an S-substituted glutathione + H2O = an S-substituted L-cysteinylglycine + L-glutamate</text>
        <dbReference type="Rhea" id="RHEA:59468"/>
        <dbReference type="ChEBI" id="CHEBI:15377"/>
        <dbReference type="ChEBI" id="CHEBI:29985"/>
        <dbReference type="ChEBI" id="CHEBI:90779"/>
        <dbReference type="ChEBI" id="CHEBI:143103"/>
        <dbReference type="EC" id="3.4.19.13"/>
    </reaction>
</comment>
<keyword evidence="6 11" id="KW-0865">Zymogen</keyword>
<organism evidence="13 14">
    <name type="scientific">Pseudomonas flexibilis</name>
    <dbReference type="NCBI Taxonomy" id="706570"/>
    <lineage>
        <taxon>Bacteria</taxon>
        <taxon>Pseudomonadati</taxon>
        <taxon>Pseudomonadota</taxon>
        <taxon>Gammaproteobacteria</taxon>
        <taxon>Pseudomonadales</taxon>
        <taxon>Pseudomonadaceae</taxon>
        <taxon>Pseudomonas</taxon>
    </lineage>
</organism>
<accession>A0A1N6Q4M9</accession>
<dbReference type="InterPro" id="IPR029055">
    <property type="entry name" value="Ntn_hydrolases_N"/>
</dbReference>
<dbReference type="Gene3D" id="1.10.246.130">
    <property type="match status" value="1"/>
</dbReference>
<feature type="binding site" evidence="10">
    <location>
        <position position="404"/>
    </location>
    <ligand>
        <name>L-glutamate</name>
        <dbReference type="ChEBI" id="CHEBI:29985"/>
    </ligand>
</feature>
<keyword evidence="4 11" id="KW-0808">Transferase</keyword>
<dbReference type="InterPro" id="IPR055262">
    <property type="entry name" value="GGT_CS"/>
</dbReference>
<evidence type="ECO:0000256" key="6">
    <source>
        <dbReference type="ARBA" id="ARBA00023145"/>
    </source>
</evidence>
<dbReference type="InterPro" id="IPR051792">
    <property type="entry name" value="GGT_bact"/>
</dbReference>
<dbReference type="PANTHER" id="PTHR43199">
    <property type="entry name" value="GLUTATHIONE HYDROLASE"/>
    <property type="match status" value="1"/>
</dbReference>
<evidence type="ECO:0000256" key="2">
    <source>
        <dbReference type="ARBA" id="ARBA00001089"/>
    </source>
</evidence>
<evidence type="ECO:0000256" key="5">
    <source>
        <dbReference type="ARBA" id="ARBA00022801"/>
    </source>
</evidence>